<dbReference type="STRING" id="1821621.A8C75_13225"/>
<dbReference type="KEGG" id="mars:A8C75_13225"/>
<dbReference type="InterPro" id="IPR027417">
    <property type="entry name" value="P-loop_NTPase"/>
</dbReference>
<organism evidence="7 8">
    <name type="scientific">Marinobacterium aestuarii</name>
    <dbReference type="NCBI Taxonomy" id="1821621"/>
    <lineage>
        <taxon>Bacteria</taxon>
        <taxon>Pseudomonadati</taxon>
        <taxon>Pseudomonadota</taxon>
        <taxon>Gammaproteobacteria</taxon>
        <taxon>Oceanospirillales</taxon>
        <taxon>Oceanospirillaceae</taxon>
        <taxon>Marinobacterium</taxon>
    </lineage>
</organism>
<evidence type="ECO:0000259" key="6">
    <source>
        <dbReference type="PROSITE" id="PS50929"/>
    </source>
</evidence>
<dbReference type="GO" id="GO:0005524">
    <property type="term" value="F:ATP binding"/>
    <property type="evidence" value="ECO:0007669"/>
    <property type="project" value="InterPro"/>
</dbReference>
<name>A0A1A9EZL9_9GAMM</name>
<dbReference type="PROSITE" id="PS50929">
    <property type="entry name" value="ABC_TM1F"/>
    <property type="match status" value="1"/>
</dbReference>
<dbReference type="EMBL" id="CP015839">
    <property type="protein sequence ID" value="ANG63337.1"/>
    <property type="molecule type" value="Genomic_DNA"/>
</dbReference>
<evidence type="ECO:0000313" key="8">
    <source>
        <dbReference type="Proteomes" id="UP000078070"/>
    </source>
</evidence>
<evidence type="ECO:0000256" key="3">
    <source>
        <dbReference type="ARBA" id="ARBA00022989"/>
    </source>
</evidence>
<evidence type="ECO:0000256" key="4">
    <source>
        <dbReference type="ARBA" id="ARBA00023136"/>
    </source>
</evidence>
<keyword evidence="8" id="KW-1185">Reference proteome</keyword>
<feature type="transmembrane region" description="Helical" evidence="5">
    <location>
        <begin position="145"/>
        <end position="163"/>
    </location>
</feature>
<dbReference type="OrthoDB" id="6082336at2"/>
<dbReference type="InterPro" id="IPR039421">
    <property type="entry name" value="Type_1_exporter"/>
</dbReference>
<feature type="transmembrane region" description="Helical" evidence="5">
    <location>
        <begin position="62"/>
        <end position="83"/>
    </location>
</feature>
<dbReference type="InterPro" id="IPR011527">
    <property type="entry name" value="ABC1_TM_dom"/>
</dbReference>
<feature type="domain" description="ABC transmembrane type-1" evidence="6">
    <location>
        <begin position="39"/>
        <end position="312"/>
    </location>
</feature>
<reference evidence="8" key="1">
    <citation type="submission" date="2016-05" db="EMBL/GenBank/DDBJ databases">
        <authorList>
            <person name="Baek K."/>
            <person name="Yang S.-J."/>
        </authorList>
    </citation>
    <scope>NUCLEOTIDE SEQUENCE [LARGE SCALE GENOMIC DNA]</scope>
    <source>
        <strain evidence="8">ST58-10</strain>
    </source>
</reference>
<sequence length="867" mass="97635">MDKSIVRFILRYSTPQQIRLLLMTFCSFPLLYVSLELPKIIINDAIGDAASLKQVLGTTLEPMYYLLALCGLLLTMILINGMVKMYINTYKGIVGERLVRRLRYQLVELILRFQPRRFQIVSQGELISTITAETEPLAGFIGDSIALPAFQGGTMLTILLFMFMQDPILGIASIALIPLQILVIPRLQRKINLLKKERVKTVRHFSQRIGESVDGMMEIRLHGTRPYHLAEFSKILGELFRIRLDIYKKKFFMKFLNNLINQLTPLMFYSIGGVLAIRGDLTIGALVAAVAAHKDLAAPWKELLDYYQQYQDSMIKYEQILEQFQSQDLMPIVTASDTSPAQLNNGISLDKLSVGSEIGSRLVRNINLKLPPGSGVAIRCKDPARLRALARTLIRINPPLSGHLLFGDDDLKDLPSDLLARELTYVGPDAFLFSGNMLQNINYSMRLKPPSETPEQIDSQRLWEIREAEASGNSTDRFDGIWTDFALAHAENWEDMRHWLYEGLKVVGADELIYNVGMNEKYNPAERPQELSDGLLRVRLQLLQRVPESGLEHLVERFDPQRYNCGLSVAQNLGFGIPCPPVSTPASMAAHPQMSALLEQFDLTDHALSCGRRMAARLSELALDAGPLDPLPDNFSDFDTPEFRRQVSELERRDPARSNEDRTLLLELFLRIVPLQHGDDLLDSAVAEQLLAARQVVMARTDCPLCSSFDHFSEDQISAGLSVRENVLYGKVIGTEPAELRQLQQLIDTAMRDEDAESMVMVLAGFTQVGIRGGSLPLIARQRIQLLRAIVKHPRVLVMHEALTAMSLEERATVLRRIRARLPELTLIYLDQEIPPGELFDAQYEITADELHSLETDPLPSLASSNL</sequence>
<feature type="transmembrane region" description="Helical" evidence="5">
    <location>
        <begin position="255"/>
        <end position="277"/>
    </location>
</feature>
<keyword evidence="3 5" id="KW-1133">Transmembrane helix</keyword>
<dbReference type="Proteomes" id="UP000078070">
    <property type="component" value="Chromosome"/>
</dbReference>
<comment type="subcellular location">
    <subcellularLocation>
        <location evidence="1">Cell membrane</location>
        <topology evidence="1">Multi-pass membrane protein</topology>
    </subcellularLocation>
</comment>
<evidence type="ECO:0000256" key="5">
    <source>
        <dbReference type="SAM" id="Phobius"/>
    </source>
</evidence>
<protein>
    <recommendedName>
        <fullName evidence="6">ABC transmembrane type-1 domain-containing protein</fullName>
    </recommendedName>
</protein>
<dbReference type="Pfam" id="PF00664">
    <property type="entry name" value="ABC_membrane"/>
    <property type="match status" value="1"/>
</dbReference>
<dbReference type="GO" id="GO:0140359">
    <property type="term" value="F:ABC-type transporter activity"/>
    <property type="evidence" value="ECO:0007669"/>
    <property type="project" value="InterPro"/>
</dbReference>
<dbReference type="AlphaFoldDB" id="A0A1A9EZL9"/>
<dbReference type="Gene3D" id="1.20.1560.10">
    <property type="entry name" value="ABC transporter type 1, transmembrane domain"/>
    <property type="match status" value="1"/>
</dbReference>
<dbReference type="PANTHER" id="PTHR43394:SF1">
    <property type="entry name" value="ATP-BINDING CASSETTE SUB-FAMILY B MEMBER 10, MITOCHONDRIAL"/>
    <property type="match status" value="1"/>
</dbReference>
<evidence type="ECO:0000313" key="7">
    <source>
        <dbReference type="EMBL" id="ANG63337.1"/>
    </source>
</evidence>
<accession>A0A1A9EZL9</accession>
<feature type="transmembrane region" description="Helical" evidence="5">
    <location>
        <begin position="20"/>
        <end position="42"/>
    </location>
</feature>
<evidence type="ECO:0000256" key="2">
    <source>
        <dbReference type="ARBA" id="ARBA00022692"/>
    </source>
</evidence>
<dbReference type="SUPFAM" id="SSF90123">
    <property type="entry name" value="ABC transporter transmembrane region"/>
    <property type="match status" value="1"/>
</dbReference>
<dbReference type="InterPro" id="IPR036640">
    <property type="entry name" value="ABC1_TM_sf"/>
</dbReference>
<evidence type="ECO:0000256" key="1">
    <source>
        <dbReference type="ARBA" id="ARBA00004651"/>
    </source>
</evidence>
<dbReference type="PANTHER" id="PTHR43394">
    <property type="entry name" value="ATP-DEPENDENT PERMEASE MDL1, MITOCHONDRIAL"/>
    <property type="match status" value="1"/>
</dbReference>
<proteinExistence type="predicted"/>
<reference evidence="7 8" key="2">
    <citation type="journal article" date="2018" name="Int. J. Syst. Evol. Microbiol.">
        <title>Marinobacterium aestuarii sp. nov., a benzene-degrading marine bacterium isolated from estuary sediment.</title>
        <authorList>
            <person name="Bae S.S."/>
            <person name="Jung J."/>
            <person name="Chung D."/>
            <person name="Baek K."/>
        </authorList>
    </citation>
    <scope>NUCLEOTIDE SEQUENCE [LARGE SCALE GENOMIC DNA]</scope>
    <source>
        <strain evidence="7 8">ST58-10</strain>
    </source>
</reference>
<dbReference type="GO" id="GO:0005886">
    <property type="term" value="C:plasma membrane"/>
    <property type="evidence" value="ECO:0007669"/>
    <property type="project" value="UniProtKB-SubCell"/>
</dbReference>
<dbReference type="SUPFAM" id="SSF52540">
    <property type="entry name" value="P-loop containing nucleoside triphosphate hydrolases"/>
    <property type="match status" value="2"/>
</dbReference>
<keyword evidence="4 5" id="KW-0472">Membrane</keyword>
<gene>
    <name evidence="7" type="ORF">A8C75_13225</name>
</gene>
<keyword evidence="2 5" id="KW-0812">Transmembrane</keyword>
<dbReference type="RefSeq" id="WP_067383149.1">
    <property type="nucleotide sequence ID" value="NZ_CP015839.1"/>
</dbReference>
<feature type="transmembrane region" description="Helical" evidence="5">
    <location>
        <begin position="169"/>
        <end position="187"/>
    </location>
</feature>
<dbReference type="Gene3D" id="3.40.50.300">
    <property type="entry name" value="P-loop containing nucleotide triphosphate hydrolases"/>
    <property type="match status" value="2"/>
</dbReference>
<dbReference type="CDD" id="cd07346">
    <property type="entry name" value="ABC_6TM_exporters"/>
    <property type="match status" value="1"/>
</dbReference>